<accession>A0A2T5EID4</accession>
<sequence length="75" mass="8627">MLLLRIVEKCKRVSACNSVTQKWMRQIKGAEKLIRFSNQLRHRHTFASQKMNGGCCPETTLWTLFKTTSLGGWNG</sequence>
<protein>
    <submittedName>
        <fullName evidence="1">Uncharacterized protein</fullName>
    </submittedName>
</protein>
<comment type="caution">
    <text evidence="1">The sequence shown here is derived from an EMBL/GenBank/DDBJ whole genome shotgun (WGS) entry which is preliminary data.</text>
</comment>
<evidence type="ECO:0000313" key="2">
    <source>
        <dbReference type="Proteomes" id="UP000244197"/>
    </source>
</evidence>
<dbReference type="AlphaFoldDB" id="A0A2T5EID4"/>
<dbReference type="Proteomes" id="UP000244197">
    <property type="component" value="Unassembled WGS sequence"/>
</dbReference>
<proteinExistence type="predicted"/>
<organism evidence="1 2">
    <name type="scientific">Vibrio splendidus</name>
    <dbReference type="NCBI Taxonomy" id="29497"/>
    <lineage>
        <taxon>Bacteria</taxon>
        <taxon>Pseudomonadati</taxon>
        <taxon>Pseudomonadota</taxon>
        <taxon>Gammaproteobacteria</taxon>
        <taxon>Vibrionales</taxon>
        <taxon>Vibrionaceae</taxon>
        <taxon>Vibrio</taxon>
    </lineage>
</organism>
<dbReference type="EMBL" id="PIFK01000090">
    <property type="protein sequence ID" value="PTP19726.1"/>
    <property type="molecule type" value="Genomic_DNA"/>
</dbReference>
<name>A0A2T5EID4_VIBSP</name>
<reference evidence="1 2" key="1">
    <citation type="submission" date="2017-11" db="EMBL/GenBank/DDBJ databases">
        <title>Population delineation of vibrios coincides with oyster pathogenicity.</title>
        <authorList>
            <person name="Bruto M."/>
            <person name="Labreuche Y."/>
            <person name="James A."/>
            <person name="Piel D."/>
            <person name="Chenivesse S."/>
            <person name="Petton B."/>
            <person name="Polz M.F."/>
            <person name="Le Roux F."/>
        </authorList>
    </citation>
    <scope>NUCLEOTIDE SEQUENCE [LARGE SCALE GENOMIC DNA]</scope>
    <source>
        <strain evidence="1 2">FF_144</strain>
    </source>
</reference>
<evidence type="ECO:0000313" key="1">
    <source>
        <dbReference type="EMBL" id="PTP19726.1"/>
    </source>
</evidence>
<gene>
    <name evidence="1" type="ORF">CWO07_24555</name>
</gene>